<dbReference type="Pfam" id="PF00400">
    <property type="entry name" value="WD40"/>
    <property type="match status" value="4"/>
</dbReference>
<keyword evidence="1 3" id="KW-0853">WD repeat</keyword>
<evidence type="ECO:0000313" key="5">
    <source>
        <dbReference type="EMBL" id="ORX37083.1"/>
    </source>
</evidence>
<dbReference type="Gene3D" id="2.130.10.10">
    <property type="entry name" value="YVTN repeat-like/Quinoprotein amine dehydrogenase"/>
    <property type="match status" value="2"/>
</dbReference>
<feature type="region of interest" description="Disordered" evidence="4">
    <location>
        <begin position="991"/>
        <end position="1062"/>
    </location>
</feature>
<dbReference type="Pfam" id="PF11816">
    <property type="entry name" value="DUF3337"/>
    <property type="match status" value="1"/>
</dbReference>
<dbReference type="EMBL" id="NBSH01000006">
    <property type="protein sequence ID" value="ORX37083.1"/>
    <property type="molecule type" value="Genomic_DNA"/>
</dbReference>
<dbReference type="PROSITE" id="PS00678">
    <property type="entry name" value="WD_REPEATS_1"/>
    <property type="match status" value="1"/>
</dbReference>
<feature type="repeat" description="WD" evidence="3">
    <location>
        <begin position="225"/>
        <end position="257"/>
    </location>
</feature>
<evidence type="ECO:0000313" key="6">
    <source>
        <dbReference type="Proteomes" id="UP000193218"/>
    </source>
</evidence>
<dbReference type="PROSITE" id="PS50082">
    <property type="entry name" value="WD_REPEATS_2"/>
    <property type="match status" value="4"/>
</dbReference>
<proteinExistence type="predicted"/>
<dbReference type="GO" id="GO:0000724">
    <property type="term" value="P:double-strand break repair via homologous recombination"/>
    <property type="evidence" value="ECO:0007669"/>
    <property type="project" value="TreeGrafter"/>
</dbReference>
<gene>
    <name evidence="5" type="ORF">BD324DRAFT_624711</name>
</gene>
<feature type="region of interest" description="Disordered" evidence="4">
    <location>
        <begin position="522"/>
        <end position="545"/>
    </location>
</feature>
<dbReference type="InterPro" id="IPR019775">
    <property type="entry name" value="WD40_repeat_CS"/>
</dbReference>
<dbReference type="STRING" id="4999.A0A1Y1UGA6"/>
<organism evidence="5 6">
    <name type="scientific">Kockovaella imperatae</name>
    <dbReference type="NCBI Taxonomy" id="4999"/>
    <lineage>
        <taxon>Eukaryota</taxon>
        <taxon>Fungi</taxon>
        <taxon>Dikarya</taxon>
        <taxon>Basidiomycota</taxon>
        <taxon>Agaricomycotina</taxon>
        <taxon>Tremellomycetes</taxon>
        <taxon>Tremellales</taxon>
        <taxon>Cuniculitremaceae</taxon>
        <taxon>Kockovaella</taxon>
    </lineage>
</organism>
<evidence type="ECO:0000256" key="3">
    <source>
        <dbReference type="PROSITE-ProRule" id="PRU00221"/>
    </source>
</evidence>
<dbReference type="FunCoup" id="A0A1Y1UGA6">
    <property type="interactions" value="558"/>
</dbReference>
<name>A0A1Y1UGA6_9TREE</name>
<comment type="caution">
    <text evidence="5">The sequence shown here is derived from an EMBL/GenBank/DDBJ whole genome shotgun (WGS) entry which is preliminary data.</text>
</comment>
<feature type="compositionally biased region" description="Polar residues" evidence="4">
    <location>
        <begin position="869"/>
        <end position="881"/>
    </location>
</feature>
<keyword evidence="2" id="KW-0677">Repeat</keyword>
<evidence type="ECO:0000256" key="2">
    <source>
        <dbReference type="ARBA" id="ARBA00022737"/>
    </source>
</evidence>
<dbReference type="PROSITE" id="PS50294">
    <property type="entry name" value="WD_REPEATS_REGION"/>
    <property type="match status" value="3"/>
</dbReference>
<dbReference type="InterPro" id="IPR051246">
    <property type="entry name" value="WDR48"/>
</dbReference>
<feature type="region of interest" description="Disordered" evidence="4">
    <location>
        <begin position="653"/>
        <end position="680"/>
    </location>
</feature>
<sequence>MPVSRRVSYILPSPTEPAPLLQLPGIGERRRGVTQPFLVHKDVNSDGFNGHALNDNPFESPEDHSRSSSHPRHCLGINALALDTSTTLSDSSAPAGILYSGGRDGLVASWELGVPHKRRRGGRYETLPGRTTRTKWERVGDGAEMWDDDEDEDAQGENDSPEDLGADEEAIWSSDDDLGDGWVGVDGEGRKRRGPRGEIPYEERWEVDYDQIPSKVQPTRYRQSAQTHTDWVNAMLLCNLNQTVITGSSDRTIRAWSPHVQDSAPALIGRHRDYVRCLAWAKQPALLFSGALDRYICLWDVAQPDPEKPLLQLDLSKSDDWGGVGMEGERGSVYALGTDPAGKFLAAGTPEQVVRLWDPRVGDQSIGKLVGHSDCVRSIIVSDDGRYMLTGSSDTTIKLWSLAAHRCLHTFSHHTSSVWALHSTHPNLERFYSGSRDGHLCAVDVESVGDISDGECVVLAREGANAHNLPGDYESKTGDEGIRSIVAMDDSFVWTATGSAEIKRWKDVGRRIHRLAADDEDDGVSYTVPQGISSSPPPEQKPAPILDPIAHAQDLAASAPLLRTDSHDSRAVAFAPAPTPRSGGVGAGSGIGSQLRRAHLSGTSLQSNSSIGIDDGAIPAHASSLHGIPYESLVCLGLPDSPYSLGFSHAHRSQDLTDGQSDQKGVKGDVGGDAGYTSRRNSIQVDRVQSAGLRARQDFEDRDIASEAKPLRKTPDDVIAGRPGLVRSIILNDRQHVLSIDTDGEIAAWNILSGKCVGRFSAEEVAAAMLLERGVKTDSEMRKHSIEALELVRDRIEGETMIITWCSVDTKIGSLVVHLEEGRVFDAEVYADELGLKFNSKEDIRLNLGKWALGNLFKGLIKAEEESVVSMSPKNPTTNLPAVQRSPEARPIPLDRPQAAPRHRQRALTGSFSGGAPSLDIPGLATAAATPAILPDFEFSKSAPTPGGAWQAFSIRDSNSLSAIAGSPASVAASPLDTTMRGDYFSLRKQQSAITEEKTPQSPATASPVAATPVPSTPGGTKLKFKPFGKKKKPEAPMSTVVENKETPPAEPEEKKPQLSERETEQLTILDTVRAHAFHPPSAVDAPPLEFPPTTALLISEESKDAGAWVVTYRSQVASTHRDMEALEMNSPLWLLDYLFTSRIRIKEPVKLTFILEPLADSGMKEMPEGSTRLSASRILRAKKIMAFIYDKLDLGAQRRASLSSVTGKLAGLSVKRGSVGDAGDQVKPDEALPEDILELLCGTHVVDPKMTLATLKQYYGSGGDMLLHYRFKASAQEDAPAAA</sequence>
<feature type="repeat" description="WD" evidence="3">
    <location>
        <begin position="369"/>
        <end position="410"/>
    </location>
</feature>
<evidence type="ECO:0000256" key="1">
    <source>
        <dbReference type="ARBA" id="ARBA00022574"/>
    </source>
</evidence>
<dbReference type="InterPro" id="IPR021772">
    <property type="entry name" value="WDR48/Bun107"/>
</dbReference>
<feature type="region of interest" description="Disordered" evidence="4">
    <location>
        <begin position="140"/>
        <end position="196"/>
    </location>
</feature>
<dbReference type="PANTHER" id="PTHR19862:SF14">
    <property type="entry name" value="WD REPEAT-CONTAINING PROTEIN 48"/>
    <property type="match status" value="1"/>
</dbReference>
<dbReference type="InterPro" id="IPR001680">
    <property type="entry name" value="WD40_rpt"/>
</dbReference>
<dbReference type="RefSeq" id="XP_021871121.1">
    <property type="nucleotide sequence ID" value="XM_022015727.1"/>
</dbReference>
<feature type="compositionally biased region" description="Low complexity" evidence="4">
    <location>
        <begin position="1000"/>
        <end position="1022"/>
    </location>
</feature>
<feature type="repeat" description="WD" evidence="3">
    <location>
        <begin position="268"/>
        <end position="301"/>
    </location>
</feature>
<keyword evidence="6" id="KW-1185">Reference proteome</keyword>
<dbReference type="PANTHER" id="PTHR19862">
    <property type="entry name" value="WD REPEAT-CONTAINING PROTEIN 48"/>
    <property type="match status" value="1"/>
</dbReference>
<dbReference type="OrthoDB" id="2421129at2759"/>
<feature type="region of interest" description="Disordered" evidence="4">
    <location>
        <begin position="46"/>
        <end position="71"/>
    </location>
</feature>
<dbReference type="SUPFAM" id="SSF50978">
    <property type="entry name" value="WD40 repeat-like"/>
    <property type="match status" value="1"/>
</dbReference>
<dbReference type="Proteomes" id="UP000193218">
    <property type="component" value="Unassembled WGS sequence"/>
</dbReference>
<dbReference type="GeneID" id="33557536"/>
<feature type="repeat" description="WD" evidence="3">
    <location>
        <begin position="326"/>
        <end position="358"/>
    </location>
</feature>
<dbReference type="GO" id="GO:0043130">
    <property type="term" value="F:ubiquitin binding"/>
    <property type="evidence" value="ECO:0007669"/>
    <property type="project" value="TreeGrafter"/>
</dbReference>
<feature type="compositionally biased region" description="Basic residues" evidence="4">
    <location>
        <begin position="1023"/>
        <end position="1033"/>
    </location>
</feature>
<dbReference type="SMART" id="SM00320">
    <property type="entry name" value="WD40"/>
    <property type="match status" value="7"/>
</dbReference>
<feature type="compositionally biased region" description="Acidic residues" evidence="4">
    <location>
        <begin position="144"/>
        <end position="179"/>
    </location>
</feature>
<dbReference type="InterPro" id="IPR036322">
    <property type="entry name" value="WD40_repeat_dom_sf"/>
</dbReference>
<reference evidence="5 6" key="1">
    <citation type="submission" date="2017-03" db="EMBL/GenBank/DDBJ databases">
        <title>Widespread Adenine N6-methylation of Active Genes in Fungi.</title>
        <authorList>
            <consortium name="DOE Joint Genome Institute"/>
            <person name="Mondo S.J."/>
            <person name="Dannebaum R.O."/>
            <person name="Kuo R.C."/>
            <person name="Louie K.B."/>
            <person name="Bewick A.J."/>
            <person name="Labutti K."/>
            <person name="Haridas S."/>
            <person name="Kuo A."/>
            <person name="Salamov A."/>
            <person name="Ahrendt S.R."/>
            <person name="Lau R."/>
            <person name="Bowen B.P."/>
            <person name="Lipzen A."/>
            <person name="Sullivan W."/>
            <person name="Andreopoulos W.B."/>
            <person name="Clum A."/>
            <person name="Lindquist E."/>
            <person name="Daum C."/>
            <person name="Northen T.R."/>
            <person name="Ramamoorthy G."/>
            <person name="Schmitz R.J."/>
            <person name="Gryganskyi A."/>
            <person name="Culley D."/>
            <person name="Magnuson J."/>
            <person name="James T.Y."/>
            <person name="O'Malley M.A."/>
            <person name="Stajich J.E."/>
            <person name="Spatafora J.W."/>
            <person name="Visel A."/>
            <person name="Grigoriev I.V."/>
        </authorList>
    </citation>
    <scope>NUCLEOTIDE SEQUENCE [LARGE SCALE GENOMIC DNA]</scope>
    <source>
        <strain evidence="5 6">NRRL Y-17943</strain>
    </source>
</reference>
<protein>
    <submittedName>
        <fullName evidence="5">Uncharacterized protein</fullName>
    </submittedName>
</protein>
<evidence type="ECO:0000256" key="4">
    <source>
        <dbReference type="SAM" id="MobiDB-lite"/>
    </source>
</evidence>
<dbReference type="InterPro" id="IPR015943">
    <property type="entry name" value="WD40/YVTN_repeat-like_dom_sf"/>
</dbReference>
<feature type="region of interest" description="Disordered" evidence="4">
    <location>
        <begin position="868"/>
        <end position="915"/>
    </location>
</feature>
<dbReference type="InParanoid" id="A0A1Y1UGA6"/>
<accession>A0A1Y1UGA6</accession>
<feature type="compositionally biased region" description="Basic and acidic residues" evidence="4">
    <location>
        <begin position="1043"/>
        <end position="1062"/>
    </location>
</feature>